<dbReference type="EMBL" id="VIRS01000003">
    <property type="protein sequence ID" value="TQS45996.1"/>
    <property type="molecule type" value="Genomic_DNA"/>
</dbReference>
<evidence type="ECO:0000313" key="4">
    <source>
        <dbReference type="Proteomes" id="UP000317982"/>
    </source>
</evidence>
<comment type="caution">
    <text evidence="3">The sequence shown here is derived from an EMBL/GenBank/DDBJ whole genome shotgun (WGS) entry which is preliminary data.</text>
</comment>
<dbReference type="OrthoDB" id="3726709at2"/>
<keyword evidence="1" id="KW-1133">Transmembrane helix</keyword>
<dbReference type="RefSeq" id="WP_142703403.1">
    <property type="nucleotide sequence ID" value="NZ_VIRS01000003.1"/>
</dbReference>
<gene>
    <name evidence="3" type="ORF">FL583_05760</name>
</gene>
<keyword evidence="1" id="KW-0812">Transmembrane</keyword>
<evidence type="ECO:0000256" key="1">
    <source>
        <dbReference type="SAM" id="Phobius"/>
    </source>
</evidence>
<sequence>MAVPERRIIAVLVALVIVVVVGFGVVRRTPEGAETVRDAVPPIPSVHAADLGPLTQNGRVVARDDGQSTRYGDRSAWVFADTVLRDPEGFLSNSAASTRDLRAADGITLTSSDVFGTSGRDPAALFGHTPAEAAFQQRHATGCTPAGDVYCGASFAFWPGPVIADPHRARLLVFYTKLCRSGAEGTPCSGPFGRALGTGILAVDLRTREIRRLPAERGQDVRSIEGPDPTMFFPPSAAYAAAAVVVGDDVYVYGDCDSVCRLARAPLDRITDRLRWRFWTGTGWSSNPDRAVGTIRAGSAGNTVFYDPALEGWLNVYLPGVDDTIRAQIGGSPTGPWSAAFPILTTSGRRPNYAAFAHPEYAEHDGLTQYLTYFHADSGELRLTKVTFEP</sequence>
<dbReference type="Proteomes" id="UP000317982">
    <property type="component" value="Unassembled WGS sequence"/>
</dbReference>
<evidence type="ECO:0000313" key="3">
    <source>
        <dbReference type="EMBL" id="TQS45996.1"/>
    </source>
</evidence>
<dbReference type="InterPro" id="IPR025442">
    <property type="entry name" value="DUF4185"/>
</dbReference>
<keyword evidence="4" id="KW-1185">Reference proteome</keyword>
<dbReference type="InParanoid" id="A0A545AXD7"/>
<reference evidence="3 4" key="1">
    <citation type="submission" date="2019-07" db="EMBL/GenBank/DDBJ databases">
        <title>Cryptosporangium phraense sp. nov., isolated from plant litter.</title>
        <authorList>
            <person name="Suriyachadkun C."/>
        </authorList>
    </citation>
    <scope>NUCLEOTIDE SEQUENCE [LARGE SCALE GENOMIC DNA]</scope>
    <source>
        <strain evidence="3 4">A-T 5661</strain>
    </source>
</reference>
<dbReference type="AlphaFoldDB" id="A0A545AXD7"/>
<feature type="domain" description="DUF4185" evidence="2">
    <location>
        <begin position="241"/>
        <end position="368"/>
    </location>
</feature>
<organism evidence="3 4">
    <name type="scientific">Cryptosporangium phraense</name>
    <dbReference type="NCBI Taxonomy" id="2593070"/>
    <lineage>
        <taxon>Bacteria</taxon>
        <taxon>Bacillati</taxon>
        <taxon>Actinomycetota</taxon>
        <taxon>Actinomycetes</taxon>
        <taxon>Cryptosporangiales</taxon>
        <taxon>Cryptosporangiaceae</taxon>
        <taxon>Cryptosporangium</taxon>
    </lineage>
</organism>
<dbReference type="Pfam" id="PF13810">
    <property type="entry name" value="DUF4185"/>
    <property type="match status" value="1"/>
</dbReference>
<feature type="transmembrane region" description="Helical" evidence="1">
    <location>
        <begin position="7"/>
        <end position="26"/>
    </location>
</feature>
<keyword evidence="1" id="KW-0472">Membrane</keyword>
<name>A0A545AXD7_9ACTN</name>
<proteinExistence type="predicted"/>
<evidence type="ECO:0000259" key="2">
    <source>
        <dbReference type="Pfam" id="PF13810"/>
    </source>
</evidence>
<protein>
    <submittedName>
        <fullName evidence="3">DUF4185 domain-containing protein</fullName>
    </submittedName>
</protein>
<accession>A0A545AXD7</accession>